<comment type="caution">
    <text evidence="1">The sequence shown here is derived from an EMBL/GenBank/DDBJ whole genome shotgun (WGS) entry which is preliminary data.</text>
</comment>
<dbReference type="SUPFAM" id="SSF82784">
    <property type="entry name" value="OsmC-like"/>
    <property type="match status" value="1"/>
</dbReference>
<dbReference type="InterPro" id="IPR003718">
    <property type="entry name" value="OsmC/Ohr_fam"/>
</dbReference>
<reference evidence="1 2" key="1">
    <citation type="submission" date="2020-08" db="EMBL/GenBank/DDBJ databases">
        <title>Sequencing the genomes of 1000 actinobacteria strains.</title>
        <authorList>
            <person name="Klenk H.-P."/>
        </authorList>
    </citation>
    <scope>NUCLEOTIDE SEQUENCE [LARGE SCALE GENOMIC DNA]</scope>
    <source>
        <strain evidence="1 2">DSM 23694</strain>
    </source>
</reference>
<keyword evidence="2" id="KW-1185">Reference proteome</keyword>
<dbReference type="Proteomes" id="UP000523863">
    <property type="component" value="Unassembled WGS sequence"/>
</dbReference>
<dbReference type="InterPro" id="IPR015946">
    <property type="entry name" value="KH_dom-like_a/b"/>
</dbReference>
<dbReference type="InterPro" id="IPR036102">
    <property type="entry name" value="OsmC/Ohrsf"/>
</dbReference>
<dbReference type="NCBIfam" id="TIGR03562">
    <property type="entry name" value="osmo_induc_OsmC"/>
    <property type="match status" value="1"/>
</dbReference>
<dbReference type="AlphaFoldDB" id="A0A7W8Y986"/>
<evidence type="ECO:0000313" key="1">
    <source>
        <dbReference type="EMBL" id="MBB5597299.1"/>
    </source>
</evidence>
<dbReference type="Pfam" id="PF02566">
    <property type="entry name" value="OsmC"/>
    <property type="match status" value="1"/>
</dbReference>
<dbReference type="EMBL" id="JACHBL010000001">
    <property type="protein sequence ID" value="MBB5597299.1"/>
    <property type="molecule type" value="Genomic_DNA"/>
</dbReference>
<organism evidence="1 2">
    <name type="scientific">Neomicrococcus lactis</name>
    <dbReference type="NCBI Taxonomy" id="732241"/>
    <lineage>
        <taxon>Bacteria</taxon>
        <taxon>Bacillati</taxon>
        <taxon>Actinomycetota</taxon>
        <taxon>Actinomycetes</taxon>
        <taxon>Micrococcales</taxon>
        <taxon>Micrococcaceae</taxon>
        <taxon>Neomicrococcus</taxon>
    </lineage>
</organism>
<dbReference type="GO" id="GO:0006979">
    <property type="term" value="P:response to oxidative stress"/>
    <property type="evidence" value="ECO:0007669"/>
    <property type="project" value="InterPro"/>
</dbReference>
<dbReference type="PANTHER" id="PTHR42830:SF1">
    <property type="entry name" value="OSMOTICALLY INDUCIBLE FAMILY PROTEIN"/>
    <property type="match status" value="1"/>
</dbReference>
<gene>
    <name evidence="1" type="ORF">BKA12_000379</name>
</gene>
<dbReference type="InterPro" id="IPR052707">
    <property type="entry name" value="OsmC_Ohr_Peroxiredoxin"/>
</dbReference>
<dbReference type="RefSeq" id="WP_183640264.1">
    <property type="nucleotide sequence ID" value="NZ_JACHBL010000001.1"/>
</dbReference>
<dbReference type="PANTHER" id="PTHR42830">
    <property type="entry name" value="OSMOTICALLY INDUCIBLE FAMILY PROTEIN"/>
    <property type="match status" value="1"/>
</dbReference>
<evidence type="ECO:0000313" key="2">
    <source>
        <dbReference type="Proteomes" id="UP000523863"/>
    </source>
</evidence>
<name>A0A7W8Y986_9MICC</name>
<dbReference type="Gene3D" id="3.30.300.20">
    <property type="match status" value="1"/>
</dbReference>
<dbReference type="InterPro" id="IPR019904">
    <property type="entry name" value="Peroxiredoxin_OsmC"/>
</dbReference>
<sequence>MAVTRSARTEWNGDLVSGSGQTTFETSKLGTFDVTWRARAEAAEGKTSPEELIAAAHATCYSMAFSNILKTAGHAPERIDTRAEVDFSTDGGAQISEIRLIVRADVPGISEEDFAKAAQEAKEGCPVSKALAGVESITLDAQLGGSN</sequence>
<accession>A0A7W8Y986</accession>
<protein>
    <submittedName>
        <fullName evidence="1">Osmotically inducible protein OsmC</fullName>
    </submittedName>
</protein>
<proteinExistence type="predicted"/>
<dbReference type="GO" id="GO:0004601">
    <property type="term" value="F:peroxidase activity"/>
    <property type="evidence" value="ECO:0007669"/>
    <property type="project" value="InterPro"/>
</dbReference>